<evidence type="ECO:0000259" key="8">
    <source>
        <dbReference type="Pfam" id="PF02347"/>
    </source>
</evidence>
<evidence type="ECO:0000256" key="4">
    <source>
        <dbReference type="ARBA" id="ARBA00023002"/>
    </source>
</evidence>
<dbReference type="GO" id="GO:0016594">
    <property type="term" value="F:glycine binding"/>
    <property type="evidence" value="ECO:0007669"/>
    <property type="project" value="TreeGrafter"/>
</dbReference>
<dbReference type="GO" id="GO:0004375">
    <property type="term" value="F:glycine dehydrogenase (decarboxylating) activity"/>
    <property type="evidence" value="ECO:0007669"/>
    <property type="project" value="UniProtKB-UniRule"/>
</dbReference>
<evidence type="ECO:0000313" key="10">
    <source>
        <dbReference type="EMBL" id="CAH0372036.1"/>
    </source>
</evidence>
<dbReference type="InterPro" id="IPR049316">
    <property type="entry name" value="GDC-P_C"/>
</dbReference>
<dbReference type="Proteomes" id="UP000789595">
    <property type="component" value="Unassembled WGS sequence"/>
</dbReference>
<dbReference type="FunFam" id="3.40.640.10:FF:000005">
    <property type="entry name" value="Glycine dehydrogenase (decarboxylating), mitochondrial"/>
    <property type="match status" value="1"/>
</dbReference>
<dbReference type="HAMAP" id="MF_00711">
    <property type="entry name" value="GcvP"/>
    <property type="match status" value="1"/>
</dbReference>
<evidence type="ECO:0000256" key="3">
    <source>
        <dbReference type="ARBA" id="ARBA00022898"/>
    </source>
</evidence>
<evidence type="ECO:0000313" key="11">
    <source>
        <dbReference type="Proteomes" id="UP000789595"/>
    </source>
</evidence>
<comment type="function">
    <text evidence="7">The glycine cleavage system catalyzes the degradation of glycine.</text>
</comment>
<organism evidence="10 11">
    <name type="scientific">Pelagomonas calceolata</name>
    <dbReference type="NCBI Taxonomy" id="35677"/>
    <lineage>
        <taxon>Eukaryota</taxon>
        <taxon>Sar</taxon>
        <taxon>Stramenopiles</taxon>
        <taxon>Ochrophyta</taxon>
        <taxon>Pelagophyceae</taxon>
        <taxon>Pelagomonadales</taxon>
        <taxon>Pelagomonadaceae</taxon>
        <taxon>Pelagomonas</taxon>
    </lineage>
</organism>
<dbReference type="GO" id="GO:0030170">
    <property type="term" value="F:pyridoxal phosphate binding"/>
    <property type="evidence" value="ECO:0007669"/>
    <property type="project" value="TreeGrafter"/>
</dbReference>
<dbReference type="NCBIfam" id="TIGR00461">
    <property type="entry name" value="gcvP"/>
    <property type="match status" value="1"/>
</dbReference>
<comment type="subcellular location">
    <subcellularLocation>
        <location evidence="7">Mitochondrion</location>
    </subcellularLocation>
</comment>
<accession>A0A8J2SJL7</accession>
<comment type="cofactor">
    <cofactor evidence="1 6 7">
        <name>pyridoxal 5'-phosphate</name>
        <dbReference type="ChEBI" id="CHEBI:597326"/>
    </cofactor>
</comment>
<dbReference type="InterPro" id="IPR015422">
    <property type="entry name" value="PyrdxlP-dep_Trfase_small"/>
</dbReference>
<evidence type="ECO:0000256" key="2">
    <source>
        <dbReference type="ARBA" id="ARBA00010756"/>
    </source>
</evidence>
<dbReference type="GO" id="GO:0005739">
    <property type="term" value="C:mitochondrion"/>
    <property type="evidence" value="ECO:0007669"/>
    <property type="project" value="UniProtKB-SubCell"/>
</dbReference>
<evidence type="ECO:0000256" key="5">
    <source>
        <dbReference type="ARBA" id="ARBA00049026"/>
    </source>
</evidence>
<evidence type="ECO:0000256" key="1">
    <source>
        <dbReference type="ARBA" id="ARBA00001933"/>
    </source>
</evidence>
<dbReference type="GO" id="GO:0005960">
    <property type="term" value="C:glycine cleavage complex"/>
    <property type="evidence" value="ECO:0007669"/>
    <property type="project" value="TreeGrafter"/>
</dbReference>
<keyword evidence="7" id="KW-0809">Transit peptide</keyword>
<feature type="domain" description="Glycine dehydrogenase C-terminal" evidence="9">
    <location>
        <begin position="826"/>
        <end position="946"/>
    </location>
</feature>
<dbReference type="Gene3D" id="3.40.640.10">
    <property type="entry name" value="Type I PLP-dependent aspartate aminotransferase-like (Major domain)"/>
    <property type="match status" value="2"/>
</dbReference>
<comment type="similarity">
    <text evidence="2 7">Belongs to the GcvP family.</text>
</comment>
<feature type="domain" description="Glycine cleavage system P-protein N-terminal" evidence="8">
    <location>
        <begin position="59"/>
        <end position="489"/>
    </location>
</feature>
<evidence type="ECO:0000256" key="6">
    <source>
        <dbReference type="PIRSR" id="PIRSR603437-50"/>
    </source>
</evidence>
<dbReference type="NCBIfam" id="NF003346">
    <property type="entry name" value="PRK04366.1"/>
    <property type="match status" value="1"/>
</dbReference>
<sequence>MMLAPKTRETKMRLLRALLRNKSTAAAAAGKPIAHIYPNSETPVKALDPRAAALDTFERRHMGPSEKDQLEMLKTIGFESLDELVTSTVPANIRLEEPMELGSHTSAAMSETEALSLLRSMADKNKVLKSLIGQGYNETHTPYVILRNMLENPGWYTAYTPYQAEISQGRLEMLLNYQTLVTELTGMEMANASLLDEATAAAEAMSMCVALSKNGKKKGAMTFFADAQCHPQTIAVVKTRCEALGIDVVVGDATSADLGDACIGVLWQYPNTRGDVVGDAAGVSARAHDAGALSVVAADPLALTLLPAPGTFGADICVGSMQRYGVPMGFGGPHAAYMATSEKYARRMPGRIIGETVEANERKGRALRMAMQTREQHIRRDKATSNICTAQALLANMAAAYAIYHGPDGLQDIARRCLGLAKAASSALNKAGIQASEPAFDTIVVKCDSASIAEKAEKAGFNLRVFGPDEVGLSFGETVTREDLVSILEDVFGVDAGDVDALADTSSVKGRNNLLPHAVFNTHKSESQMLRYLKQLEDKDLALNHSMISLGSCTMKLNATAEMIPVTWPEFSDVHPFAPREQTDGYVEMIASLNADLCKITGFDAVSVQPNSGASGEYAGLLAIRAYQQSIGEGHRNVCLIPVSAHGTNPASAVMAGLKCVIVKSDDDGNIDLEDFKAKAEKHKDNLSAIMVTYPSTYGVFEETITDLTRITHECGGQVYMDGANLNAQCGLTSPGTCGADVCHLNMHKTFCIPHGGGGPGVGAIGVNAHLAPFLPGHTVTAVDASTGDSRGSESAVAAAPYGSSLILPISWMYIKMLGAQGLARASAIAILNANYMAKRLEDAYSVLFRGANGQCAHEFIIDLREFKKAGVVEEDVAKRLQDYGFHSPTMSWPVPGTLMIEPTESEDRAELDRFCDALLAIRAEIKDVEDGAVKLEDSPLHHAPHTMDDVVTDDWDRAYSRETAAFPLPYVKDSKFWPTVGRVDNVHGDRHLICTCPPVSVYEE</sequence>
<keyword evidence="3 6" id="KW-0663">Pyridoxal phosphate</keyword>
<keyword evidence="11" id="KW-1185">Reference proteome</keyword>
<comment type="caution">
    <text evidence="10">The sequence shown here is derived from an EMBL/GenBank/DDBJ whole genome shotgun (WGS) entry which is preliminary data.</text>
</comment>
<dbReference type="Pfam" id="PF21478">
    <property type="entry name" value="GcvP2_C"/>
    <property type="match status" value="1"/>
</dbReference>
<dbReference type="InterPro" id="IPR049315">
    <property type="entry name" value="GDC-P_N"/>
</dbReference>
<dbReference type="GO" id="GO:0019464">
    <property type="term" value="P:glycine decarboxylation via glycine cleavage system"/>
    <property type="evidence" value="ECO:0007669"/>
    <property type="project" value="TreeGrafter"/>
</dbReference>
<comment type="subunit">
    <text evidence="7">The glycine cleavage system is composed of four proteins: P, T, L and H.</text>
</comment>
<dbReference type="InterPro" id="IPR015421">
    <property type="entry name" value="PyrdxlP-dep_Trfase_major"/>
</dbReference>
<keyword evidence="7" id="KW-0496">Mitochondrion</keyword>
<dbReference type="OrthoDB" id="6537869at2759"/>
<dbReference type="InterPro" id="IPR015424">
    <property type="entry name" value="PyrdxlP-dep_Trfase"/>
</dbReference>
<dbReference type="SUPFAM" id="SSF53383">
    <property type="entry name" value="PLP-dependent transferases"/>
    <property type="match status" value="2"/>
</dbReference>
<protein>
    <recommendedName>
        <fullName evidence="7">Glycine cleavage system P protein</fullName>
        <ecNumber evidence="7">1.4.4.2</ecNumber>
    </recommendedName>
</protein>
<comment type="catalytic activity">
    <reaction evidence="5 7">
        <text>N(6)-[(R)-lipoyl]-L-lysyl-[glycine-cleavage complex H protein] + glycine + H(+) = N(6)-[(R)-S(8)-aminomethyldihydrolipoyl]-L-lysyl-[glycine-cleavage complex H protein] + CO2</text>
        <dbReference type="Rhea" id="RHEA:24304"/>
        <dbReference type="Rhea" id="RHEA-COMP:10494"/>
        <dbReference type="Rhea" id="RHEA-COMP:10495"/>
        <dbReference type="ChEBI" id="CHEBI:15378"/>
        <dbReference type="ChEBI" id="CHEBI:16526"/>
        <dbReference type="ChEBI" id="CHEBI:57305"/>
        <dbReference type="ChEBI" id="CHEBI:83099"/>
        <dbReference type="ChEBI" id="CHEBI:83143"/>
        <dbReference type="EC" id="1.4.4.2"/>
    </reaction>
</comment>
<evidence type="ECO:0000256" key="7">
    <source>
        <dbReference type="RuleBase" id="RU364056"/>
    </source>
</evidence>
<reference evidence="10" key="1">
    <citation type="submission" date="2021-11" db="EMBL/GenBank/DDBJ databases">
        <authorList>
            <consortium name="Genoscope - CEA"/>
            <person name="William W."/>
        </authorList>
    </citation>
    <scope>NUCLEOTIDE SEQUENCE</scope>
</reference>
<feature type="modified residue" description="N6-(pyridoxal phosphate)lysine" evidence="6">
    <location>
        <position position="749"/>
    </location>
</feature>
<feature type="domain" description="Glycine cleavage system P-protein N-terminal" evidence="8">
    <location>
        <begin position="520"/>
        <end position="784"/>
    </location>
</feature>
<dbReference type="EC" id="1.4.4.2" evidence="7"/>
<evidence type="ECO:0000259" key="9">
    <source>
        <dbReference type="Pfam" id="PF21478"/>
    </source>
</evidence>
<dbReference type="FunFam" id="3.90.1150.10:FF:000007">
    <property type="entry name" value="Glycine dehydrogenase (decarboxylating), mitochondrial"/>
    <property type="match status" value="1"/>
</dbReference>
<dbReference type="Pfam" id="PF02347">
    <property type="entry name" value="GDC-P"/>
    <property type="match status" value="2"/>
</dbReference>
<dbReference type="AlphaFoldDB" id="A0A8J2SJL7"/>
<dbReference type="FunFam" id="3.40.640.10:FF:000007">
    <property type="entry name" value="glycine dehydrogenase (Decarboxylating), mitochondrial"/>
    <property type="match status" value="1"/>
</dbReference>
<proteinExistence type="inferred from homology"/>
<dbReference type="InterPro" id="IPR003437">
    <property type="entry name" value="GcvP"/>
</dbReference>
<gene>
    <name evidence="10" type="ORF">PECAL_3P20100</name>
</gene>
<dbReference type="EMBL" id="CAKKNE010000003">
    <property type="protein sequence ID" value="CAH0372036.1"/>
    <property type="molecule type" value="Genomic_DNA"/>
</dbReference>
<keyword evidence="4 7" id="KW-0560">Oxidoreductase</keyword>
<dbReference type="Gene3D" id="3.90.1150.10">
    <property type="entry name" value="Aspartate Aminotransferase, domain 1"/>
    <property type="match status" value="2"/>
</dbReference>
<dbReference type="PANTHER" id="PTHR11773">
    <property type="entry name" value="GLYCINE DEHYDROGENASE, DECARBOXYLATING"/>
    <property type="match status" value="1"/>
</dbReference>
<dbReference type="InterPro" id="IPR020581">
    <property type="entry name" value="GDC_P"/>
</dbReference>
<dbReference type="CDD" id="cd00613">
    <property type="entry name" value="GDC-P"/>
    <property type="match status" value="2"/>
</dbReference>
<dbReference type="PANTHER" id="PTHR11773:SF1">
    <property type="entry name" value="GLYCINE DEHYDROGENASE (DECARBOXYLATING), MITOCHONDRIAL"/>
    <property type="match status" value="1"/>
</dbReference>
<name>A0A8J2SJL7_9STRA</name>